<sequence>MRIKRLAAVAAILAPLGLAGCGLSQTSGEKVAEKYMEKALESAGGGDVDVDAASGKVTIKSEDGQAEFSGGEGVKLPDVFPDNLVLADDAKIIMASKVGSGYSVAYITDETQAQMFTRYKNELVADGWKKTMEMDAGEAQLANFAQDRTTLSATIGQNNSKEESYQTLVSLVYVQEEEKSAPSEE</sequence>
<accession>A0A2G9ZLR4</accession>
<evidence type="ECO:0000313" key="2">
    <source>
        <dbReference type="EMBL" id="PIP34107.1"/>
    </source>
</evidence>
<feature type="signal peptide" evidence="1">
    <location>
        <begin position="1"/>
        <end position="19"/>
    </location>
</feature>
<evidence type="ECO:0000313" key="3">
    <source>
        <dbReference type="Proteomes" id="UP000230729"/>
    </source>
</evidence>
<dbReference type="AlphaFoldDB" id="A0A2G9ZLR4"/>
<feature type="chain" id="PRO_5013863328" description="Lipoprotein" evidence="1">
    <location>
        <begin position="20"/>
        <end position="185"/>
    </location>
</feature>
<evidence type="ECO:0000256" key="1">
    <source>
        <dbReference type="SAM" id="SignalP"/>
    </source>
</evidence>
<evidence type="ECO:0008006" key="4">
    <source>
        <dbReference type="Google" id="ProtNLM"/>
    </source>
</evidence>
<organism evidence="2 3">
    <name type="scientific">Candidatus Falkowbacteria bacterium CG23_combo_of_CG06-09_8_20_14_all_49_15</name>
    <dbReference type="NCBI Taxonomy" id="1974572"/>
    <lineage>
        <taxon>Bacteria</taxon>
        <taxon>Candidatus Falkowiibacteriota</taxon>
    </lineage>
</organism>
<dbReference type="Proteomes" id="UP000230729">
    <property type="component" value="Unassembled WGS sequence"/>
</dbReference>
<keyword evidence="1" id="KW-0732">Signal</keyword>
<comment type="caution">
    <text evidence="2">The sequence shown here is derived from an EMBL/GenBank/DDBJ whole genome shotgun (WGS) entry which is preliminary data.</text>
</comment>
<protein>
    <recommendedName>
        <fullName evidence="4">Lipoprotein</fullName>
    </recommendedName>
</protein>
<reference evidence="2 3" key="1">
    <citation type="submission" date="2017-09" db="EMBL/GenBank/DDBJ databases">
        <title>Depth-based differentiation of microbial function through sediment-hosted aquifers and enrichment of novel symbionts in the deep terrestrial subsurface.</title>
        <authorList>
            <person name="Probst A.J."/>
            <person name="Ladd B."/>
            <person name="Jarett J.K."/>
            <person name="Geller-Mcgrath D.E."/>
            <person name="Sieber C.M."/>
            <person name="Emerson J.B."/>
            <person name="Anantharaman K."/>
            <person name="Thomas B.C."/>
            <person name="Malmstrom R."/>
            <person name="Stieglmeier M."/>
            <person name="Klingl A."/>
            <person name="Woyke T."/>
            <person name="Ryan C.M."/>
            <person name="Banfield J.F."/>
        </authorList>
    </citation>
    <scope>NUCLEOTIDE SEQUENCE [LARGE SCALE GENOMIC DNA]</scope>
    <source>
        <strain evidence="2">CG23_combo_of_CG06-09_8_20_14_all_49_15</strain>
    </source>
</reference>
<proteinExistence type="predicted"/>
<dbReference type="PROSITE" id="PS51257">
    <property type="entry name" value="PROKAR_LIPOPROTEIN"/>
    <property type="match status" value="1"/>
</dbReference>
<name>A0A2G9ZLR4_9BACT</name>
<gene>
    <name evidence="2" type="ORF">COX22_00760</name>
</gene>
<dbReference type="EMBL" id="PCSD01000014">
    <property type="protein sequence ID" value="PIP34107.1"/>
    <property type="molecule type" value="Genomic_DNA"/>
</dbReference>